<dbReference type="SUPFAM" id="SSF52540">
    <property type="entry name" value="P-loop containing nucleoside triphosphate hydrolases"/>
    <property type="match status" value="1"/>
</dbReference>
<evidence type="ECO:0000259" key="3">
    <source>
        <dbReference type="PROSITE" id="PS51192"/>
    </source>
</evidence>
<comment type="caution">
    <text evidence="4">The sequence shown here is derived from an EMBL/GenBank/DDBJ whole genome shotgun (WGS) entry which is preliminary data.</text>
</comment>
<feature type="domain" description="Helicase ATP-binding" evidence="3">
    <location>
        <begin position="16"/>
        <end position="190"/>
    </location>
</feature>
<dbReference type="EMBL" id="SLUN01000006">
    <property type="protein sequence ID" value="TCL72344.1"/>
    <property type="molecule type" value="Genomic_DNA"/>
</dbReference>
<keyword evidence="2" id="KW-0067">ATP-binding</keyword>
<dbReference type="GO" id="GO:0003676">
    <property type="term" value="F:nucleic acid binding"/>
    <property type="evidence" value="ECO:0007669"/>
    <property type="project" value="InterPro"/>
</dbReference>
<dbReference type="GO" id="GO:0005524">
    <property type="term" value="F:ATP binding"/>
    <property type="evidence" value="ECO:0007669"/>
    <property type="project" value="UniProtKB-KW"/>
</dbReference>
<name>A0A4R1S0H2_HYDET</name>
<organism evidence="4 5">
    <name type="scientific">Hydrogenispora ethanolica</name>
    <dbReference type="NCBI Taxonomy" id="1082276"/>
    <lineage>
        <taxon>Bacteria</taxon>
        <taxon>Bacillati</taxon>
        <taxon>Bacillota</taxon>
        <taxon>Hydrogenispora</taxon>
    </lineage>
</organism>
<dbReference type="Gene3D" id="3.40.50.300">
    <property type="entry name" value="P-loop containing nucleotide triphosphate hydrolases"/>
    <property type="match status" value="2"/>
</dbReference>
<accession>A0A4R1S0H2</accession>
<keyword evidence="1" id="KW-0547">Nucleotide-binding</keyword>
<protein>
    <submittedName>
        <fullName evidence="4">Superfamily II DNA or RNA helicase</fullName>
    </submittedName>
</protein>
<dbReference type="PROSITE" id="PS51192">
    <property type="entry name" value="HELICASE_ATP_BIND_1"/>
    <property type="match status" value="1"/>
</dbReference>
<dbReference type="SMART" id="SM00487">
    <property type="entry name" value="DEXDc"/>
    <property type="match status" value="1"/>
</dbReference>
<dbReference type="InterPro" id="IPR011545">
    <property type="entry name" value="DEAD/DEAH_box_helicase_dom"/>
</dbReference>
<dbReference type="InterPro" id="IPR001650">
    <property type="entry name" value="Helicase_C-like"/>
</dbReference>
<keyword evidence="4" id="KW-0378">Hydrolase</keyword>
<gene>
    <name evidence="4" type="ORF">EDC14_100654</name>
</gene>
<dbReference type="OrthoDB" id="1803680at2"/>
<dbReference type="Proteomes" id="UP000295008">
    <property type="component" value="Unassembled WGS sequence"/>
</dbReference>
<dbReference type="RefSeq" id="WP_132013555.1">
    <property type="nucleotide sequence ID" value="NZ_SLUN01000006.1"/>
</dbReference>
<evidence type="ECO:0000256" key="2">
    <source>
        <dbReference type="ARBA" id="ARBA00022840"/>
    </source>
</evidence>
<evidence type="ECO:0000313" key="4">
    <source>
        <dbReference type="EMBL" id="TCL72344.1"/>
    </source>
</evidence>
<keyword evidence="4" id="KW-0347">Helicase</keyword>
<dbReference type="InterPro" id="IPR027417">
    <property type="entry name" value="P-loop_NTPase"/>
</dbReference>
<dbReference type="Pfam" id="PF00271">
    <property type="entry name" value="Helicase_C"/>
    <property type="match status" value="1"/>
</dbReference>
<dbReference type="GO" id="GO:0004386">
    <property type="term" value="F:helicase activity"/>
    <property type="evidence" value="ECO:0007669"/>
    <property type="project" value="UniProtKB-KW"/>
</dbReference>
<dbReference type="InterPro" id="IPR014001">
    <property type="entry name" value="Helicase_ATP-bd"/>
</dbReference>
<dbReference type="Pfam" id="PF00270">
    <property type="entry name" value="DEAD"/>
    <property type="match status" value="1"/>
</dbReference>
<keyword evidence="5" id="KW-1185">Reference proteome</keyword>
<evidence type="ECO:0000313" key="5">
    <source>
        <dbReference type="Proteomes" id="UP000295008"/>
    </source>
</evidence>
<evidence type="ECO:0000256" key="1">
    <source>
        <dbReference type="ARBA" id="ARBA00022741"/>
    </source>
</evidence>
<sequence>MKLNLKWVSETIGEDYKNWTNGAVIRIEAQTGTGKTEFIKTKLLEHAINNGKRILYICNRINLKRQMKIDVARKQNIEMNYNEFDVLDSLEEIGNITITSYQKIQYYLLNERHQLNYNDVYTRYLNFDYIVLDEAHYIVQDASFANETVFFYRDYLKQCNKNCITILVSATMDYIKEPLLEEIYADSERKIYNYTTGIDYSYINAYYFNKYEDIITTINNDNSGNKWLIFINNLNKAKEINGKIKGSKFICSEYNQYASQMDKDELDNIIINNRFECKCLIATKVIDNGININDSLLTNIVIIALDKVDFIQMLGRKRIDIKEAQNINLYIMARYKKTFSTLIYDNYNPAESLVGLWRENRNKFDRRFDTKIDELGKYKNLFYKDKDGWQLNEIGYLIMLKHKMFCEYMLKQFEEMGEDAFICEQLKWINLKYEKENWIKEVINIEKVNNLEEYLESVIGKRLYKNEQKELIDIIGLKDKLGRIQKSIRQFNAYFEANRIPYIIISKTSSRLINEGQKKSIRFWEVISIDNDLEIPQNL</sequence>
<reference evidence="4 5" key="1">
    <citation type="submission" date="2019-03" db="EMBL/GenBank/DDBJ databases">
        <title>Genomic Encyclopedia of Type Strains, Phase IV (KMG-IV): sequencing the most valuable type-strain genomes for metagenomic binning, comparative biology and taxonomic classification.</title>
        <authorList>
            <person name="Goeker M."/>
        </authorList>
    </citation>
    <scope>NUCLEOTIDE SEQUENCE [LARGE SCALE GENOMIC DNA]</scope>
    <source>
        <strain evidence="4 5">LX-B</strain>
    </source>
</reference>
<dbReference type="AlphaFoldDB" id="A0A4R1S0H2"/>
<proteinExistence type="predicted"/>